<organism evidence="1 2">
    <name type="scientific">Anoxybacillus gonensis</name>
    <dbReference type="NCBI Taxonomy" id="198467"/>
    <lineage>
        <taxon>Bacteria</taxon>
        <taxon>Bacillati</taxon>
        <taxon>Bacillota</taxon>
        <taxon>Bacilli</taxon>
        <taxon>Bacillales</taxon>
        <taxon>Anoxybacillaceae</taxon>
        <taxon>Anoxybacillus</taxon>
    </lineage>
</organism>
<reference evidence="1" key="1">
    <citation type="submission" date="2022-05" db="EMBL/GenBank/DDBJ databases">
        <title>Genome-based reclassification of Anoxybacillus salavatliensis Cihan et al. as a later heterotypic synonym of Anoxybacillus gonensis Belduz et al. 2003.</title>
        <authorList>
            <person name="Inan Bektas K."/>
            <person name="Guler H.I."/>
            <person name="Belduz A.O."/>
            <person name="Canakci S."/>
        </authorList>
    </citation>
    <scope>NUCLEOTIDE SEQUENCE</scope>
    <source>
        <strain evidence="1">NCIMB 13933</strain>
    </source>
</reference>
<dbReference type="AlphaFoldDB" id="A0AAW7TF84"/>
<dbReference type="RefSeq" id="WP_035064631.1">
    <property type="nucleotide sequence ID" value="NZ_CP012152.1"/>
</dbReference>
<dbReference type="Gene3D" id="2.40.300.10">
    <property type="entry name" value="Head decoration protein D"/>
    <property type="match status" value="1"/>
</dbReference>
<protein>
    <submittedName>
        <fullName evidence="1">Head decoration protein</fullName>
    </submittedName>
</protein>
<dbReference type="Pfam" id="PF02924">
    <property type="entry name" value="HDPD"/>
    <property type="match status" value="1"/>
</dbReference>
<comment type="caution">
    <text evidence="1">The sequence shown here is derived from an EMBL/GenBank/DDBJ whole genome shotgun (WGS) entry which is preliminary data.</text>
</comment>
<sequence>MSEIYVPDNLFSGHIMPKVDDSLTVASGQGVLARGTLLGLVTATGKAKVVSKAANDGSEKVYAVLAENIDTTNGDVLAPVYLTGEFNENALTVAEGDTVAEHKASARAVGIFIKSTLSV</sequence>
<dbReference type="KEGG" id="agn:AFK25_02395"/>
<dbReference type="EMBL" id="JAMOGB010000002">
    <property type="protein sequence ID" value="MDO0876784.1"/>
    <property type="molecule type" value="Genomic_DNA"/>
</dbReference>
<gene>
    <name evidence="1" type="ORF">NBU54_03690</name>
</gene>
<name>A0AAW7TF84_9BACL</name>
<evidence type="ECO:0000313" key="2">
    <source>
        <dbReference type="Proteomes" id="UP001176117"/>
    </source>
</evidence>
<proteinExistence type="predicted"/>
<keyword evidence="2" id="KW-1185">Reference proteome</keyword>
<dbReference type="InterPro" id="IPR004195">
    <property type="entry name" value="Head_decoration_D"/>
</dbReference>
<evidence type="ECO:0000313" key="1">
    <source>
        <dbReference type="EMBL" id="MDO0876784.1"/>
    </source>
</evidence>
<dbReference type="Proteomes" id="UP001176117">
    <property type="component" value="Unassembled WGS sequence"/>
</dbReference>
<accession>A0AAW7TF84</accession>